<proteinExistence type="predicted"/>
<gene>
    <name evidence="1" type="ORF">Vadar_011060</name>
</gene>
<comment type="caution">
    <text evidence="1">The sequence shown here is derived from an EMBL/GenBank/DDBJ whole genome shotgun (WGS) entry which is preliminary data.</text>
</comment>
<protein>
    <submittedName>
        <fullName evidence="1">Uncharacterized protein</fullName>
    </submittedName>
</protein>
<keyword evidence="2" id="KW-1185">Reference proteome</keyword>
<accession>A0ACB7X8R4</accession>
<dbReference type="Proteomes" id="UP000828048">
    <property type="component" value="Chromosome 6"/>
</dbReference>
<sequence>MDQGRDVPGGAQPPQPPVDRMERMELILEGLLGVMNHQPHNQPPPPPVMGVPIAPEPPRAELISIKDFQKMKPPMFGGGIDPSRADDWELGMEKIFAVMTPAQCPEMHKVVLATYNFEGEAHRWWLQQREREANMTWGRFLEVFHEKYYPQTIRDSRANEFSNLKQPDNMSTAEYDKKFTELSRYAPHLVATDTLRAQRFVDGLNDKYRLQVKLSGKRTYTDVLNVALMVEEEQAKVRGSDGGQQTKRINYVSPKDQRGASSFKKRNTNTSGWSQVGSSGSGSGSQLCPKCGRMHRGPCYRDMGACFKCGAVGHMMKNCPTWAKQSVATPAATISSGQSTGTKLDAGRKQARAFALIPGDPENANSVVSVQPVLFETVKQRQMEDEFIKDMADKLKGRVRVVTNIYHDEPFDDTYLDIEDYIIDSDETFDFLTGDGKDHTG</sequence>
<evidence type="ECO:0000313" key="2">
    <source>
        <dbReference type="Proteomes" id="UP000828048"/>
    </source>
</evidence>
<dbReference type="EMBL" id="CM037156">
    <property type="protein sequence ID" value="KAH7837207.1"/>
    <property type="molecule type" value="Genomic_DNA"/>
</dbReference>
<evidence type="ECO:0000313" key="1">
    <source>
        <dbReference type="EMBL" id="KAH7837207.1"/>
    </source>
</evidence>
<reference evidence="1 2" key="1">
    <citation type="journal article" date="2021" name="Hortic Res">
        <title>High-quality reference genome and annotation aids understanding of berry development for evergreen blueberry (Vaccinium darrowii).</title>
        <authorList>
            <person name="Yu J."/>
            <person name="Hulse-Kemp A.M."/>
            <person name="Babiker E."/>
            <person name="Staton M."/>
        </authorList>
    </citation>
    <scope>NUCLEOTIDE SEQUENCE [LARGE SCALE GENOMIC DNA]</scope>
    <source>
        <strain evidence="2">cv. NJ 8807/NJ 8810</strain>
        <tissue evidence="1">Young leaf</tissue>
    </source>
</reference>
<name>A0ACB7X8R4_9ERIC</name>
<organism evidence="1 2">
    <name type="scientific">Vaccinium darrowii</name>
    <dbReference type="NCBI Taxonomy" id="229202"/>
    <lineage>
        <taxon>Eukaryota</taxon>
        <taxon>Viridiplantae</taxon>
        <taxon>Streptophyta</taxon>
        <taxon>Embryophyta</taxon>
        <taxon>Tracheophyta</taxon>
        <taxon>Spermatophyta</taxon>
        <taxon>Magnoliopsida</taxon>
        <taxon>eudicotyledons</taxon>
        <taxon>Gunneridae</taxon>
        <taxon>Pentapetalae</taxon>
        <taxon>asterids</taxon>
        <taxon>Ericales</taxon>
        <taxon>Ericaceae</taxon>
        <taxon>Vaccinioideae</taxon>
        <taxon>Vaccinieae</taxon>
        <taxon>Vaccinium</taxon>
    </lineage>
</organism>